<reference evidence="2" key="1">
    <citation type="submission" date="2016-10" db="EMBL/GenBank/DDBJ databases">
        <authorList>
            <person name="Varghese N."/>
            <person name="Submissions S."/>
        </authorList>
    </citation>
    <scope>NUCLEOTIDE SEQUENCE [LARGE SCALE GENOMIC DNA]</scope>
    <source>
        <strain evidence="2">CGMCC 1.8895</strain>
    </source>
</reference>
<dbReference type="STRING" id="576118.SAMN05216216_11463"/>
<dbReference type="PANTHER" id="PTHR35276">
    <property type="entry name" value="S-ADENOSYL-L-METHIONINE-DEPENDENT METHYLTRANSFERASES SUPERFAMILY PROTEIN"/>
    <property type="match status" value="1"/>
</dbReference>
<keyword evidence="2" id="KW-1185">Reference proteome</keyword>
<dbReference type="SUPFAM" id="SSF53335">
    <property type="entry name" value="S-adenosyl-L-methionine-dependent methyltransferases"/>
    <property type="match status" value="1"/>
</dbReference>
<dbReference type="AlphaFoldDB" id="A0A1G9FYG4"/>
<dbReference type="GO" id="GO:0008168">
    <property type="term" value="F:methyltransferase activity"/>
    <property type="evidence" value="ECO:0007669"/>
    <property type="project" value="UniProtKB-KW"/>
</dbReference>
<gene>
    <name evidence="1" type="ORF">SAMN05216216_11463</name>
</gene>
<dbReference type="RefSeq" id="WP_092986631.1">
    <property type="nucleotide sequence ID" value="NZ_FNFY01000014.1"/>
</dbReference>
<accession>A0A1G9FYG4</accession>
<dbReference type="GO" id="GO:0032259">
    <property type="term" value="P:methylation"/>
    <property type="evidence" value="ECO:0007669"/>
    <property type="project" value="UniProtKB-KW"/>
</dbReference>
<dbReference type="EMBL" id="FNFY01000014">
    <property type="protein sequence ID" value="SDK93407.1"/>
    <property type="molecule type" value="Genomic_DNA"/>
</dbReference>
<dbReference type="Proteomes" id="UP000199008">
    <property type="component" value="Unassembled WGS sequence"/>
</dbReference>
<dbReference type="PANTHER" id="PTHR35276:SF1">
    <property type="entry name" value="TRNA (MNM(5)S(2)U34)-METHYLTRANSFERASE, CHLOROPLASTIC"/>
    <property type="match status" value="1"/>
</dbReference>
<sequence>MLERILPKAKSLIEEIAEENDILIDATCGNGHDTKFMAELAGPSGKVYSFDIQEEAVNNAKKLTEGMTNIQFIQDSHANAEDYIGSNVKAAMFNLGYLPKGDKSITTRSESTLKAVTRILNTLVPGGRIVIVVYHGHPNGKEEKDALYDFLSGLPQDEAKVLEYRFINQRNNAPFIFCIEKTHTAGN</sequence>
<dbReference type="InterPro" id="IPR010719">
    <property type="entry name" value="MnmM_MeTrfase"/>
</dbReference>
<keyword evidence="1" id="KW-0489">Methyltransferase</keyword>
<protein>
    <submittedName>
        <fullName evidence="1">Putative rRNA methylase</fullName>
    </submittedName>
</protein>
<keyword evidence="1" id="KW-0808">Transferase</keyword>
<dbReference type="InterPro" id="IPR029063">
    <property type="entry name" value="SAM-dependent_MTases_sf"/>
</dbReference>
<dbReference type="Pfam" id="PF06962">
    <property type="entry name" value="rRNA_methylase"/>
    <property type="match status" value="1"/>
</dbReference>
<proteinExistence type="predicted"/>
<evidence type="ECO:0000313" key="1">
    <source>
        <dbReference type="EMBL" id="SDK93407.1"/>
    </source>
</evidence>
<dbReference type="CDD" id="cd02440">
    <property type="entry name" value="AdoMet_MTases"/>
    <property type="match status" value="1"/>
</dbReference>
<dbReference type="Gene3D" id="3.40.50.150">
    <property type="entry name" value="Vaccinia Virus protein VP39"/>
    <property type="match status" value="1"/>
</dbReference>
<name>A0A1G9FYG4_9BACL</name>
<organism evidence="1 2">
    <name type="scientific">Lacicoccus qingdaonensis</name>
    <dbReference type="NCBI Taxonomy" id="576118"/>
    <lineage>
        <taxon>Bacteria</taxon>
        <taxon>Bacillati</taxon>
        <taxon>Bacillota</taxon>
        <taxon>Bacilli</taxon>
        <taxon>Bacillales</taxon>
        <taxon>Salinicoccaceae</taxon>
        <taxon>Lacicoccus</taxon>
    </lineage>
</organism>
<dbReference type="OrthoDB" id="9792989at2"/>
<evidence type="ECO:0000313" key="2">
    <source>
        <dbReference type="Proteomes" id="UP000199008"/>
    </source>
</evidence>